<dbReference type="PROSITE" id="PS01245">
    <property type="entry name" value="RIO1"/>
    <property type="match status" value="1"/>
</dbReference>
<evidence type="ECO:0000256" key="6">
    <source>
        <dbReference type="ARBA" id="ARBA00022517"/>
    </source>
</evidence>
<dbReference type="FunFam" id="3.30.200.20:FF:000200">
    <property type="entry name" value="Serine/threonine-protein kinase RIO3"/>
    <property type="match status" value="1"/>
</dbReference>
<comment type="cofactor">
    <cofactor evidence="1 22">
        <name>Mg(2+)</name>
        <dbReference type="ChEBI" id="CHEBI:18420"/>
    </cofactor>
</comment>
<evidence type="ECO:0000256" key="7">
    <source>
        <dbReference type="ARBA" id="ARBA00022527"/>
    </source>
</evidence>
<feature type="compositionally biased region" description="Acidic residues" evidence="23">
    <location>
        <begin position="560"/>
        <end position="580"/>
    </location>
</feature>
<dbReference type="InterPro" id="IPR018935">
    <property type="entry name" value="RIO_kinase_CS"/>
</dbReference>
<keyword evidence="13 22" id="KW-0418">Kinase</keyword>
<dbReference type="GO" id="GO:0106310">
    <property type="term" value="F:protein serine kinase activity"/>
    <property type="evidence" value="ECO:0007669"/>
    <property type="project" value="RHEA"/>
</dbReference>
<evidence type="ECO:0000256" key="18">
    <source>
        <dbReference type="ARBA" id="ARBA00047899"/>
    </source>
</evidence>
<dbReference type="Gene3D" id="1.10.510.10">
    <property type="entry name" value="Transferase(Phosphotransferase) domain 1"/>
    <property type="match status" value="1"/>
</dbReference>
<evidence type="ECO:0000256" key="17">
    <source>
        <dbReference type="ARBA" id="ARBA00023118"/>
    </source>
</evidence>
<dbReference type="PIRSF" id="PIRSF038146">
    <property type="entry name" value="Ser/Thr_PK_RIO3"/>
    <property type="match status" value="1"/>
</dbReference>
<evidence type="ECO:0000313" key="26">
    <source>
        <dbReference type="Proteomes" id="UP000192578"/>
    </source>
</evidence>
<keyword evidence="26" id="KW-1185">Reference proteome</keyword>
<dbReference type="GO" id="GO:0046872">
    <property type="term" value="F:metal ion binding"/>
    <property type="evidence" value="ECO:0007669"/>
    <property type="project" value="UniProtKB-UniRule"/>
</dbReference>
<evidence type="ECO:0000256" key="10">
    <source>
        <dbReference type="ARBA" id="ARBA00022679"/>
    </source>
</evidence>
<evidence type="ECO:0000256" key="1">
    <source>
        <dbReference type="ARBA" id="ARBA00001946"/>
    </source>
</evidence>
<dbReference type="CDD" id="cd05146">
    <property type="entry name" value="RIO3_euk"/>
    <property type="match status" value="1"/>
</dbReference>
<keyword evidence="11 22" id="KW-0479">Metal-binding</keyword>
<evidence type="ECO:0000256" key="23">
    <source>
        <dbReference type="SAM" id="MobiDB-lite"/>
    </source>
</evidence>
<name>A0A1W0X434_HYPEX</name>
<keyword evidence="15 22" id="KW-0460">Magnesium</keyword>
<feature type="region of interest" description="Disordered" evidence="23">
    <location>
        <begin position="552"/>
        <end position="580"/>
    </location>
</feature>
<dbReference type="GO" id="GO:0051607">
    <property type="term" value="P:defense response to virus"/>
    <property type="evidence" value="ECO:0007669"/>
    <property type="project" value="UniProtKB-KW"/>
</dbReference>
<feature type="region of interest" description="Disordered" evidence="23">
    <location>
        <begin position="245"/>
        <end position="267"/>
    </location>
</feature>
<dbReference type="Gene3D" id="3.30.200.20">
    <property type="entry name" value="Phosphorylase Kinase, domain 1"/>
    <property type="match status" value="1"/>
</dbReference>
<dbReference type="InterPro" id="IPR017406">
    <property type="entry name" value="Ser/Thr_kinase_Rio3"/>
</dbReference>
<comment type="similarity">
    <text evidence="3 22">Belongs to the protein kinase superfamily. RIO-type Ser/Thr kinase family.</text>
</comment>
<dbReference type="InterPro" id="IPR051272">
    <property type="entry name" value="RIO-type_Ser/Thr_kinase"/>
</dbReference>
<dbReference type="EC" id="2.7.11.1" evidence="4 22"/>
<keyword evidence="12 22" id="KW-0547">Nucleotide-binding</keyword>
<feature type="compositionally biased region" description="Polar residues" evidence="23">
    <location>
        <begin position="76"/>
        <end position="91"/>
    </location>
</feature>
<dbReference type="OrthoDB" id="205248at2759"/>
<dbReference type="SMART" id="SM00090">
    <property type="entry name" value="RIO"/>
    <property type="match status" value="1"/>
</dbReference>
<comment type="subunit">
    <text evidence="20">Interacts with CASP10. Interacts with IRF3; RIOK3 probably mediates the interaction of TBK1 with IRF3. Associated with 40S pre-ribosomal particles.</text>
</comment>
<organism evidence="25 26">
    <name type="scientific">Hypsibius exemplaris</name>
    <name type="common">Freshwater tardigrade</name>
    <dbReference type="NCBI Taxonomy" id="2072580"/>
    <lineage>
        <taxon>Eukaryota</taxon>
        <taxon>Metazoa</taxon>
        <taxon>Ecdysozoa</taxon>
        <taxon>Tardigrada</taxon>
        <taxon>Eutardigrada</taxon>
        <taxon>Parachela</taxon>
        <taxon>Hypsibioidea</taxon>
        <taxon>Hypsibiidae</taxon>
        <taxon>Hypsibius</taxon>
    </lineage>
</organism>
<evidence type="ECO:0000256" key="15">
    <source>
        <dbReference type="ARBA" id="ARBA00022842"/>
    </source>
</evidence>
<evidence type="ECO:0000256" key="16">
    <source>
        <dbReference type="ARBA" id="ARBA00022859"/>
    </source>
</evidence>
<evidence type="ECO:0000256" key="9">
    <source>
        <dbReference type="ARBA" id="ARBA00022588"/>
    </source>
</evidence>
<keyword evidence="5" id="KW-0963">Cytoplasm</keyword>
<dbReference type="InterPro" id="IPR018934">
    <property type="entry name" value="RIO_dom"/>
</dbReference>
<keyword evidence="16" id="KW-0391">Immunity</keyword>
<comment type="catalytic activity">
    <reaction evidence="19 22">
        <text>L-seryl-[protein] + ATP = O-phospho-L-seryl-[protein] + ADP + H(+)</text>
        <dbReference type="Rhea" id="RHEA:17989"/>
        <dbReference type="Rhea" id="RHEA-COMP:9863"/>
        <dbReference type="Rhea" id="RHEA-COMP:11604"/>
        <dbReference type="ChEBI" id="CHEBI:15378"/>
        <dbReference type="ChEBI" id="CHEBI:29999"/>
        <dbReference type="ChEBI" id="CHEBI:30616"/>
        <dbReference type="ChEBI" id="CHEBI:83421"/>
        <dbReference type="ChEBI" id="CHEBI:456216"/>
        <dbReference type="EC" id="2.7.11.1"/>
    </reaction>
</comment>
<evidence type="ECO:0000256" key="22">
    <source>
        <dbReference type="PIRNR" id="PIRNR038146"/>
    </source>
</evidence>
<evidence type="ECO:0000256" key="8">
    <source>
        <dbReference type="ARBA" id="ARBA00022553"/>
    </source>
</evidence>
<evidence type="ECO:0000256" key="21">
    <source>
        <dbReference type="ARBA" id="ARBA00068351"/>
    </source>
</evidence>
<dbReference type="PANTHER" id="PTHR45723">
    <property type="entry name" value="SERINE/THREONINE-PROTEIN KINASE RIO1"/>
    <property type="match status" value="1"/>
</dbReference>
<feature type="domain" description="RIO kinase" evidence="24">
    <location>
        <begin position="260"/>
        <end position="505"/>
    </location>
</feature>
<keyword evidence="10 22" id="KW-0808">Transferase</keyword>
<evidence type="ECO:0000256" key="5">
    <source>
        <dbReference type="ARBA" id="ARBA00022490"/>
    </source>
</evidence>
<evidence type="ECO:0000256" key="3">
    <source>
        <dbReference type="ARBA" id="ARBA00009196"/>
    </source>
</evidence>
<dbReference type="SUPFAM" id="SSF56112">
    <property type="entry name" value="Protein kinase-like (PK-like)"/>
    <property type="match status" value="1"/>
</dbReference>
<dbReference type="GO" id="GO:0005737">
    <property type="term" value="C:cytoplasm"/>
    <property type="evidence" value="ECO:0007669"/>
    <property type="project" value="UniProtKB-SubCell"/>
</dbReference>
<accession>A0A1W0X434</accession>
<keyword evidence="7 22" id="KW-0723">Serine/threonine-protein kinase</keyword>
<dbReference type="GO" id="GO:0004674">
    <property type="term" value="F:protein serine/threonine kinase activity"/>
    <property type="evidence" value="ECO:0007669"/>
    <property type="project" value="UniProtKB-UniRule"/>
</dbReference>
<evidence type="ECO:0000256" key="13">
    <source>
        <dbReference type="ARBA" id="ARBA00022777"/>
    </source>
</evidence>
<keyword evidence="14" id="KW-0067">ATP-binding</keyword>
<gene>
    <name evidence="25" type="ORF">BV898_04027</name>
</gene>
<dbReference type="AlphaFoldDB" id="A0A1W0X434"/>
<keyword evidence="9" id="KW-0399">Innate immunity</keyword>
<protein>
    <recommendedName>
        <fullName evidence="21 22">Serine/threonine-protein kinase RIO3</fullName>
        <ecNumber evidence="4 22">2.7.11.1</ecNumber>
    </recommendedName>
</protein>
<dbReference type="GO" id="GO:0042254">
    <property type="term" value="P:ribosome biogenesis"/>
    <property type="evidence" value="ECO:0007669"/>
    <property type="project" value="UniProtKB-KW"/>
</dbReference>
<reference evidence="26" key="1">
    <citation type="submission" date="2017-01" db="EMBL/GenBank/DDBJ databases">
        <title>Comparative genomics of anhydrobiosis in the tardigrade Hypsibius dujardini.</title>
        <authorList>
            <person name="Yoshida Y."/>
            <person name="Koutsovoulos G."/>
            <person name="Laetsch D."/>
            <person name="Stevens L."/>
            <person name="Kumar S."/>
            <person name="Horikawa D."/>
            <person name="Ishino K."/>
            <person name="Komine S."/>
            <person name="Tomita M."/>
            <person name="Blaxter M."/>
            <person name="Arakawa K."/>
        </authorList>
    </citation>
    <scope>NUCLEOTIDE SEQUENCE [LARGE SCALE GENOMIC DNA]</scope>
    <source>
        <strain evidence="26">Z151</strain>
    </source>
</reference>
<comment type="caution">
    <text evidence="25">The sequence shown here is derived from an EMBL/GenBank/DDBJ whole genome shotgun (WGS) entry which is preliminary data.</text>
</comment>
<dbReference type="GO" id="GO:0045087">
    <property type="term" value="P:innate immune response"/>
    <property type="evidence" value="ECO:0007669"/>
    <property type="project" value="UniProtKB-KW"/>
</dbReference>
<evidence type="ECO:0000256" key="12">
    <source>
        <dbReference type="ARBA" id="ARBA00022741"/>
    </source>
</evidence>
<evidence type="ECO:0000256" key="11">
    <source>
        <dbReference type="ARBA" id="ARBA00022723"/>
    </source>
</evidence>
<dbReference type="Proteomes" id="UP000192578">
    <property type="component" value="Unassembled WGS sequence"/>
</dbReference>
<keyword evidence="8" id="KW-0597">Phosphoprotein</keyword>
<dbReference type="InterPro" id="IPR000687">
    <property type="entry name" value="RIO_kinase"/>
</dbReference>
<evidence type="ECO:0000313" key="25">
    <source>
        <dbReference type="EMBL" id="OQV22180.1"/>
    </source>
</evidence>
<feature type="region of interest" description="Disordered" evidence="23">
    <location>
        <begin position="76"/>
        <end position="103"/>
    </location>
</feature>
<keyword evidence="6" id="KW-0690">Ribosome biogenesis</keyword>
<dbReference type="Pfam" id="PF01163">
    <property type="entry name" value="RIO1"/>
    <property type="match status" value="1"/>
</dbReference>
<evidence type="ECO:0000256" key="4">
    <source>
        <dbReference type="ARBA" id="ARBA00012513"/>
    </source>
</evidence>
<sequence length="580" mass="64888">MSSGPVSVSPVPAAPGQSEYLFNDAAVHAASPGGNFVEGIARRPPPVSAWSTPKAASPSKTSLADVMSEQLAAQLGTSPQKSDGNLKNSVSPVPGASVTADGAMIPPEMSEQEQSDHAIAQLLQYEMDLEHDAALQRLERHRNGQSKISVSYANYRHLHPVESRDELDPLPDFPEPVLATGKPPDFNGRGYSGKGKNIITKHDSDVCGRRNADRVMTNFPPSFATGDDYEYDSIIPNKVFNQLRVHSESTEKRAKRNKDKKEDDATASMAVDQKTRLLMYKMVNGGVLNTINGIVSTGKESVVFHATGGEVEELKITLPEECALKVFKTTLNEFRNRDPYIRDDYRFQERYSHLNPRKIVKLWAEKEMLNLKRMIEHGVPCPEALLLRKHILVLRFLGKEQKAAPKLKDVELSSQQRKRAYEETVQIVKKMYNDCKLIHADLSEYNLLWHEEKVWVIDVSQSVEPGHPRAMEFLYRDCKNVENFFTKIGVENVLTAKELLESVSGVKVEGDGEELLPELQRHGGKKEKPHKFNPEVEGASFDHLFDMATRERSQAATAVDAEDDWELIDDDDSDSDAEEV</sequence>
<evidence type="ECO:0000256" key="20">
    <source>
        <dbReference type="ARBA" id="ARBA00064322"/>
    </source>
</evidence>
<evidence type="ECO:0000256" key="14">
    <source>
        <dbReference type="ARBA" id="ARBA00022840"/>
    </source>
</evidence>
<feature type="region of interest" description="Disordered" evidence="23">
    <location>
        <begin position="176"/>
        <end position="197"/>
    </location>
</feature>
<dbReference type="EMBL" id="MTYJ01000019">
    <property type="protein sequence ID" value="OQV22180.1"/>
    <property type="molecule type" value="Genomic_DNA"/>
</dbReference>
<dbReference type="GO" id="GO:0005524">
    <property type="term" value="F:ATP binding"/>
    <property type="evidence" value="ECO:0007669"/>
    <property type="project" value="UniProtKB-UniRule"/>
</dbReference>
<dbReference type="InterPro" id="IPR011009">
    <property type="entry name" value="Kinase-like_dom_sf"/>
</dbReference>
<proteinExistence type="inferred from homology"/>
<evidence type="ECO:0000259" key="24">
    <source>
        <dbReference type="SMART" id="SM00090"/>
    </source>
</evidence>
<comment type="subcellular location">
    <subcellularLocation>
        <location evidence="2">Cytoplasm</location>
    </subcellularLocation>
</comment>
<keyword evidence="17" id="KW-0051">Antiviral defense</keyword>
<evidence type="ECO:0000256" key="2">
    <source>
        <dbReference type="ARBA" id="ARBA00004496"/>
    </source>
</evidence>
<comment type="catalytic activity">
    <reaction evidence="18 22">
        <text>L-threonyl-[protein] + ATP = O-phospho-L-threonyl-[protein] + ADP + H(+)</text>
        <dbReference type="Rhea" id="RHEA:46608"/>
        <dbReference type="Rhea" id="RHEA-COMP:11060"/>
        <dbReference type="Rhea" id="RHEA-COMP:11605"/>
        <dbReference type="ChEBI" id="CHEBI:15378"/>
        <dbReference type="ChEBI" id="CHEBI:30013"/>
        <dbReference type="ChEBI" id="CHEBI:30616"/>
        <dbReference type="ChEBI" id="CHEBI:61977"/>
        <dbReference type="ChEBI" id="CHEBI:456216"/>
        <dbReference type="EC" id="2.7.11.1"/>
    </reaction>
</comment>
<evidence type="ECO:0000256" key="19">
    <source>
        <dbReference type="ARBA" id="ARBA00048679"/>
    </source>
</evidence>
<dbReference type="FunFam" id="1.10.510.10:FF:000254">
    <property type="entry name" value="Serine/threonine-protein kinase RIO3"/>
    <property type="match status" value="1"/>
</dbReference>